<dbReference type="Proteomes" id="UP000054771">
    <property type="component" value="Unassembled WGS sequence"/>
</dbReference>
<keyword evidence="2" id="KW-1185">Reference proteome</keyword>
<reference evidence="2" key="1">
    <citation type="journal article" date="2016" name="Genome Announc.">
        <title>Draft genome sequences of fungus Aspergillus calidoustus.</title>
        <authorList>
            <person name="Horn F."/>
            <person name="Linde J."/>
            <person name="Mattern D.J."/>
            <person name="Walther G."/>
            <person name="Guthke R."/>
            <person name="Scherlach K."/>
            <person name="Martin K."/>
            <person name="Brakhage A.A."/>
            <person name="Petzke L."/>
            <person name="Valiante V."/>
        </authorList>
    </citation>
    <scope>NUCLEOTIDE SEQUENCE [LARGE SCALE GENOMIC DNA]</scope>
    <source>
        <strain evidence="2">SF006504</strain>
    </source>
</reference>
<dbReference type="EMBL" id="CDMC01000005">
    <property type="protein sequence ID" value="CEL05797.1"/>
    <property type="molecule type" value="Genomic_DNA"/>
</dbReference>
<dbReference type="OMA" id="DPMDEIT"/>
<dbReference type="AlphaFoldDB" id="A0A0U4Z7U9"/>
<sequence length="222" mass="24789">MERTPDVKTEGNAVWDTSRIAHQEEHLSASQGIPCDLLPAFSTLTSDEDREKKAEGSVPGTYHVIVVPESFARLPEYAEDTLEDVRSNPFSGLVSDYSNYDPMDEITASEDPNVVILNRFCDSRKQLYPSCRNYTQSLETDLRPNPVSAALMYTSLHDISGDQVSEHVELETHGMTLFDHFQNGGVWTQLIPGGHCYLEANVFEQETFNFPPLGASLGVYKP</sequence>
<accession>A0A0U4Z7U9</accession>
<organism evidence="1 2">
    <name type="scientific">Aspergillus calidoustus</name>
    <dbReference type="NCBI Taxonomy" id="454130"/>
    <lineage>
        <taxon>Eukaryota</taxon>
        <taxon>Fungi</taxon>
        <taxon>Dikarya</taxon>
        <taxon>Ascomycota</taxon>
        <taxon>Pezizomycotina</taxon>
        <taxon>Eurotiomycetes</taxon>
        <taxon>Eurotiomycetidae</taxon>
        <taxon>Eurotiales</taxon>
        <taxon>Aspergillaceae</taxon>
        <taxon>Aspergillus</taxon>
        <taxon>Aspergillus subgen. Nidulantes</taxon>
    </lineage>
</organism>
<gene>
    <name evidence="1" type="ORF">ASPCAL06912</name>
</gene>
<name>A0A0U4Z7U9_ASPCI</name>
<dbReference type="STRING" id="454130.A0A0U4Z7U9"/>
<evidence type="ECO:0000313" key="2">
    <source>
        <dbReference type="Proteomes" id="UP000054771"/>
    </source>
</evidence>
<evidence type="ECO:0000313" key="1">
    <source>
        <dbReference type="EMBL" id="CEL05797.1"/>
    </source>
</evidence>
<proteinExistence type="predicted"/>
<dbReference type="OrthoDB" id="3598904at2759"/>
<protein>
    <submittedName>
        <fullName evidence="1">Uncharacterized protein</fullName>
    </submittedName>
</protein>